<keyword evidence="2" id="KW-1185">Reference proteome</keyword>
<comment type="caution">
    <text evidence="1">The sequence shown here is derived from an EMBL/GenBank/DDBJ whole genome shotgun (WGS) entry which is preliminary data.</text>
</comment>
<name>A0A3M2RFC3_9GAMM</name>
<evidence type="ECO:0000313" key="2">
    <source>
        <dbReference type="Proteomes" id="UP000265903"/>
    </source>
</evidence>
<organism evidence="1 2">
    <name type="scientific">Marinobacter litoralis</name>
    <dbReference type="NCBI Taxonomy" id="187981"/>
    <lineage>
        <taxon>Bacteria</taxon>
        <taxon>Pseudomonadati</taxon>
        <taxon>Pseudomonadota</taxon>
        <taxon>Gammaproteobacteria</taxon>
        <taxon>Pseudomonadales</taxon>
        <taxon>Marinobacteraceae</taxon>
        <taxon>Marinobacter</taxon>
    </lineage>
</organism>
<gene>
    <name evidence="1" type="ORF">DOQ08_01337</name>
</gene>
<sequence>MCGAMDGGAEAPHGCAARSGFWKASAKNLHAQHMKAANNSTVLGKEYRDNGG</sequence>
<dbReference type="Proteomes" id="UP000265903">
    <property type="component" value="Unassembled WGS sequence"/>
</dbReference>
<proteinExistence type="predicted"/>
<dbReference type="EMBL" id="QMDL01000002">
    <property type="protein sequence ID" value="RMJ04017.1"/>
    <property type="molecule type" value="Genomic_DNA"/>
</dbReference>
<dbReference type="AlphaFoldDB" id="A0A3M2RFC3"/>
<evidence type="ECO:0000313" key="1">
    <source>
        <dbReference type="EMBL" id="RMJ04017.1"/>
    </source>
</evidence>
<protein>
    <submittedName>
        <fullName evidence="1">Uncharacterized protein</fullName>
    </submittedName>
</protein>
<accession>A0A3M2RFC3</accession>
<reference evidence="1 2" key="1">
    <citation type="submission" date="2018-08" db="EMBL/GenBank/DDBJ databases">
        <title>Whole Genome Sequence of the Moderate Halophilic Marine Bacterium Marinobacter litoralis Sw-45.</title>
        <authorList>
            <person name="Musa H."/>
        </authorList>
    </citation>
    <scope>NUCLEOTIDE SEQUENCE [LARGE SCALE GENOMIC DNA]</scope>
    <source>
        <strain evidence="1 2">Sw-45</strain>
    </source>
</reference>